<dbReference type="SUPFAM" id="SSF51261">
    <property type="entry name" value="Duplicated hybrid motif"/>
    <property type="match status" value="1"/>
</dbReference>
<dbReference type="InterPro" id="IPR016047">
    <property type="entry name" value="M23ase_b-sheet_dom"/>
</dbReference>
<protein>
    <submittedName>
        <fullName evidence="2">M23 family metallopeptidase</fullName>
    </submittedName>
</protein>
<proteinExistence type="predicted"/>
<evidence type="ECO:0000313" key="3">
    <source>
        <dbReference type="Proteomes" id="UP000297853"/>
    </source>
</evidence>
<dbReference type="CDD" id="cd12797">
    <property type="entry name" value="M23_peptidase"/>
    <property type="match status" value="1"/>
</dbReference>
<dbReference type="Pfam" id="PF01551">
    <property type="entry name" value="Peptidase_M23"/>
    <property type="match status" value="1"/>
</dbReference>
<dbReference type="EMBL" id="SOGQ01000039">
    <property type="protein sequence ID" value="TFD00494.1"/>
    <property type="molecule type" value="Genomic_DNA"/>
</dbReference>
<organism evidence="2 3">
    <name type="scientific">Cryobacterium sinapicolor</name>
    <dbReference type="NCBI Taxonomy" id="1259236"/>
    <lineage>
        <taxon>Bacteria</taxon>
        <taxon>Bacillati</taxon>
        <taxon>Actinomycetota</taxon>
        <taxon>Actinomycetes</taxon>
        <taxon>Micrococcales</taxon>
        <taxon>Microbacteriaceae</taxon>
        <taxon>Cryobacterium</taxon>
    </lineage>
</organism>
<comment type="caution">
    <text evidence="2">The sequence shown here is derived from an EMBL/GenBank/DDBJ whole genome shotgun (WGS) entry which is preliminary data.</text>
</comment>
<dbReference type="Proteomes" id="UP000297853">
    <property type="component" value="Unassembled WGS sequence"/>
</dbReference>
<dbReference type="PANTHER" id="PTHR21666">
    <property type="entry name" value="PEPTIDASE-RELATED"/>
    <property type="match status" value="1"/>
</dbReference>
<gene>
    <name evidence="2" type="ORF">E3T28_08170</name>
</gene>
<dbReference type="InterPro" id="IPR006311">
    <property type="entry name" value="TAT_signal"/>
</dbReference>
<dbReference type="PANTHER" id="PTHR21666:SF270">
    <property type="entry name" value="MUREIN HYDROLASE ACTIVATOR ENVC"/>
    <property type="match status" value="1"/>
</dbReference>
<name>A0ABY2J6D7_9MICO</name>
<sequence length="311" mass="32828">MTEQEFTLSRRTVLGGAAAATAAFTFLQQARPSSASAATIQYSWPVEYKYYDTTDPYGQYGAGGWRTYKHRGADFTAPAGTAVKAVADGVVVPTPWNTALGNVVVLRHDDGMYSGYCHLRDSVSVSGGVPRGAIIGYVGNTGSASDGAHLHLTMAYNAAGAEGGGDYNTSHFDPIPYITARLTGVAPPPAIDERLERGFGVFANVASDAWAVGGAGTWRGILPGKGDLYQSLYGTRVALSESDFTEIMQTCVSGRIGDLRVYANSGTNQYVLAGPGVWFVLDSTSAPLFMSQFGDRIALSPADFAKIEAAF</sequence>
<feature type="domain" description="M23ase beta-sheet core" evidence="1">
    <location>
        <begin position="69"/>
        <end position="157"/>
    </location>
</feature>
<dbReference type="InterPro" id="IPR050570">
    <property type="entry name" value="Cell_wall_metabolism_enzyme"/>
</dbReference>
<accession>A0ABY2J6D7</accession>
<dbReference type="Gene3D" id="2.70.70.10">
    <property type="entry name" value="Glucose Permease (Domain IIA)"/>
    <property type="match status" value="1"/>
</dbReference>
<reference evidence="2 3" key="1">
    <citation type="submission" date="2019-03" db="EMBL/GenBank/DDBJ databases">
        <title>Genomics of glacier-inhabiting Cryobacterium strains.</title>
        <authorList>
            <person name="Liu Q."/>
            <person name="Xin Y.-H."/>
        </authorList>
    </citation>
    <scope>NUCLEOTIDE SEQUENCE [LARGE SCALE GENOMIC DNA]</scope>
    <source>
        <strain evidence="2 3">TMT1-23-1</strain>
    </source>
</reference>
<evidence type="ECO:0000313" key="2">
    <source>
        <dbReference type="EMBL" id="TFD00494.1"/>
    </source>
</evidence>
<keyword evidence="3" id="KW-1185">Reference proteome</keyword>
<evidence type="ECO:0000259" key="1">
    <source>
        <dbReference type="Pfam" id="PF01551"/>
    </source>
</evidence>
<dbReference type="PROSITE" id="PS51318">
    <property type="entry name" value="TAT"/>
    <property type="match status" value="1"/>
</dbReference>
<dbReference type="InterPro" id="IPR011055">
    <property type="entry name" value="Dup_hybrid_motif"/>
</dbReference>